<dbReference type="Gene3D" id="3.40.630.30">
    <property type="match status" value="1"/>
</dbReference>
<dbReference type="AlphaFoldDB" id="A0A7W6IGV9"/>
<reference evidence="2 3" key="1">
    <citation type="submission" date="2020-08" db="EMBL/GenBank/DDBJ databases">
        <title>Genomic Encyclopedia of Type Strains, Phase IV (KMG-IV): sequencing the most valuable type-strain genomes for metagenomic binning, comparative biology and taxonomic classification.</title>
        <authorList>
            <person name="Goeker M."/>
        </authorList>
    </citation>
    <scope>NUCLEOTIDE SEQUENCE [LARGE SCALE GENOMIC DNA]</scope>
    <source>
        <strain evidence="2 3">DSM 15743</strain>
    </source>
</reference>
<evidence type="ECO:0000313" key="3">
    <source>
        <dbReference type="Proteomes" id="UP000519439"/>
    </source>
</evidence>
<feature type="domain" description="N-acetyltransferase" evidence="1">
    <location>
        <begin position="12"/>
        <end position="171"/>
    </location>
</feature>
<dbReference type="PANTHER" id="PTHR43792:SF1">
    <property type="entry name" value="N-ACETYLTRANSFERASE DOMAIN-CONTAINING PROTEIN"/>
    <property type="match status" value="1"/>
</dbReference>
<gene>
    <name evidence="2" type="ORF">GGR34_002924</name>
</gene>
<dbReference type="InterPro" id="IPR000182">
    <property type="entry name" value="GNAT_dom"/>
</dbReference>
<proteinExistence type="predicted"/>
<accession>A0A7W6IGV9</accession>
<dbReference type="EMBL" id="JACIDC010000010">
    <property type="protein sequence ID" value="MBB4041254.1"/>
    <property type="molecule type" value="Genomic_DNA"/>
</dbReference>
<dbReference type="RefSeq" id="WP_027316799.1">
    <property type="nucleotide sequence ID" value="NZ_JACIDC010000010.1"/>
</dbReference>
<dbReference type="Pfam" id="PF13302">
    <property type="entry name" value="Acetyltransf_3"/>
    <property type="match status" value="1"/>
</dbReference>
<evidence type="ECO:0000259" key="1">
    <source>
        <dbReference type="PROSITE" id="PS51186"/>
    </source>
</evidence>
<dbReference type="InterPro" id="IPR051531">
    <property type="entry name" value="N-acetyltransferase"/>
</dbReference>
<dbReference type="Proteomes" id="UP000519439">
    <property type="component" value="Unassembled WGS sequence"/>
</dbReference>
<sequence length="171" mass="19294">MSGGTILVTERLRLCPWQDEDFPLFAALHGDPDVQRFLEAGEDAWDEPILREKFARFRADYAAHGWSKFKALDAQGRFVGRAGFSRFDETGELELGYSFRRDVWGQGYATEVASALLRWIYGVAPIDHVIGFAVAEHKASRRVLEKAGMTFTGLRGINGIPNAFYRHDRPA</sequence>
<protein>
    <submittedName>
        <fullName evidence="2">RimJ/RimL family protein N-acetyltransferase</fullName>
    </submittedName>
</protein>
<keyword evidence="2" id="KW-0808">Transferase</keyword>
<dbReference type="GO" id="GO:0016747">
    <property type="term" value="F:acyltransferase activity, transferring groups other than amino-acyl groups"/>
    <property type="evidence" value="ECO:0007669"/>
    <property type="project" value="InterPro"/>
</dbReference>
<evidence type="ECO:0000313" key="2">
    <source>
        <dbReference type="EMBL" id="MBB4041254.1"/>
    </source>
</evidence>
<organism evidence="2 3">
    <name type="scientific">Microvirga flocculans</name>
    <dbReference type="NCBI Taxonomy" id="217168"/>
    <lineage>
        <taxon>Bacteria</taxon>
        <taxon>Pseudomonadati</taxon>
        <taxon>Pseudomonadota</taxon>
        <taxon>Alphaproteobacteria</taxon>
        <taxon>Hyphomicrobiales</taxon>
        <taxon>Methylobacteriaceae</taxon>
        <taxon>Microvirga</taxon>
    </lineage>
</organism>
<dbReference type="PROSITE" id="PS51186">
    <property type="entry name" value="GNAT"/>
    <property type="match status" value="1"/>
</dbReference>
<dbReference type="PANTHER" id="PTHR43792">
    <property type="entry name" value="GNAT FAMILY, PUTATIVE (AFU_ORTHOLOGUE AFUA_3G00765)-RELATED-RELATED"/>
    <property type="match status" value="1"/>
</dbReference>
<name>A0A7W6IGV9_9HYPH</name>
<keyword evidence="3" id="KW-1185">Reference proteome</keyword>
<comment type="caution">
    <text evidence="2">The sequence shown here is derived from an EMBL/GenBank/DDBJ whole genome shotgun (WGS) entry which is preliminary data.</text>
</comment>
<dbReference type="InterPro" id="IPR016181">
    <property type="entry name" value="Acyl_CoA_acyltransferase"/>
</dbReference>
<dbReference type="SUPFAM" id="SSF55729">
    <property type="entry name" value="Acyl-CoA N-acyltransferases (Nat)"/>
    <property type="match status" value="1"/>
</dbReference>